<dbReference type="EMBL" id="GEZM01054388">
    <property type="protein sequence ID" value="JAV73703.1"/>
    <property type="molecule type" value="Transcribed_RNA"/>
</dbReference>
<reference evidence="1" key="1">
    <citation type="journal article" date="2016" name="Sci. Rep.">
        <title>Molecular characterization of firefly nuptial gifts: a multi-omics approach sheds light on postcopulatory sexual selection.</title>
        <authorList>
            <person name="Al-Wathiqui N."/>
            <person name="Fallon T.R."/>
            <person name="South A."/>
            <person name="Weng J.K."/>
            <person name="Lewis S.M."/>
        </authorList>
    </citation>
    <scope>NUCLEOTIDE SEQUENCE</scope>
</reference>
<dbReference type="EMBL" id="GEZM01054393">
    <property type="protein sequence ID" value="JAV73686.1"/>
    <property type="molecule type" value="Transcribed_RNA"/>
</dbReference>
<proteinExistence type="predicted"/>
<dbReference type="EMBL" id="GEZM01054394">
    <property type="protein sequence ID" value="JAV73683.1"/>
    <property type="molecule type" value="Transcribed_RNA"/>
</dbReference>
<dbReference type="EMBL" id="GEZM01054395">
    <property type="protein sequence ID" value="JAV73680.1"/>
    <property type="molecule type" value="Transcribed_RNA"/>
</dbReference>
<name>A0A1Y1LJ50_PHOPY</name>
<protein>
    <submittedName>
        <fullName evidence="1">Uncharacterized protein</fullName>
    </submittedName>
</protein>
<dbReference type="EMBL" id="GEZM01054392">
    <property type="protein sequence ID" value="JAV73691.1"/>
    <property type="molecule type" value="Transcribed_RNA"/>
</dbReference>
<dbReference type="EMBL" id="GEZM01054389">
    <property type="protein sequence ID" value="JAV73699.1"/>
    <property type="molecule type" value="Transcribed_RNA"/>
</dbReference>
<accession>A0A1Y1LJ50</accession>
<dbReference type="AlphaFoldDB" id="A0A1Y1LJ50"/>
<sequence length="145" mass="16604">MSEWKKVFADWTNNVKKKARNIYLAQLQTGGGLPIPIVLTDLELQLISVLTKIVVTGMPIKELGLTKGLVIRSGLINNQKSTRSRIRMRKLHRTCFHILQKGQLALIKNTTEITNALKNVNIELKRLLNVIFKNKGFTTYYVHDY</sequence>
<evidence type="ECO:0000313" key="1">
    <source>
        <dbReference type="EMBL" id="JAV73694.1"/>
    </source>
</evidence>
<dbReference type="EMBL" id="GEZM01054391">
    <property type="protein sequence ID" value="JAV73694.1"/>
    <property type="molecule type" value="Transcribed_RNA"/>
</dbReference>
<organism evidence="1">
    <name type="scientific">Photinus pyralis</name>
    <name type="common">Common eastern firefly</name>
    <name type="synonym">Lampyris pyralis</name>
    <dbReference type="NCBI Taxonomy" id="7054"/>
    <lineage>
        <taxon>Eukaryota</taxon>
        <taxon>Metazoa</taxon>
        <taxon>Ecdysozoa</taxon>
        <taxon>Arthropoda</taxon>
        <taxon>Hexapoda</taxon>
        <taxon>Insecta</taxon>
        <taxon>Pterygota</taxon>
        <taxon>Neoptera</taxon>
        <taxon>Endopterygota</taxon>
        <taxon>Coleoptera</taxon>
        <taxon>Polyphaga</taxon>
        <taxon>Elateriformia</taxon>
        <taxon>Elateroidea</taxon>
        <taxon>Lampyridae</taxon>
        <taxon>Lampyrinae</taxon>
        <taxon>Photinus</taxon>
    </lineage>
</organism>
<dbReference type="EMBL" id="GEZM01054390">
    <property type="protein sequence ID" value="JAV73696.1"/>
    <property type="molecule type" value="Transcribed_RNA"/>
</dbReference>